<dbReference type="SUPFAM" id="SSF52833">
    <property type="entry name" value="Thioredoxin-like"/>
    <property type="match status" value="1"/>
</dbReference>
<dbReference type="RefSeq" id="WP_201328123.1">
    <property type="nucleotide sequence ID" value="NZ_AP017470.1"/>
</dbReference>
<dbReference type="InterPro" id="IPR036249">
    <property type="entry name" value="Thioredoxin-like_sf"/>
</dbReference>
<evidence type="ECO:0000313" key="2">
    <source>
        <dbReference type="EMBL" id="BBB31791.1"/>
    </source>
</evidence>
<accession>A0A7R6PME7</accession>
<dbReference type="AlphaFoldDB" id="A0A7R6PME7"/>
<dbReference type="EMBL" id="AP017470">
    <property type="protein sequence ID" value="BBB31791.1"/>
    <property type="molecule type" value="Genomic_DNA"/>
</dbReference>
<dbReference type="Gene3D" id="3.40.30.10">
    <property type="entry name" value="Glutaredoxin"/>
    <property type="match status" value="1"/>
</dbReference>
<organism evidence="2 3">
    <name type="scientific">Thermotomaculum hydrothermale</name>
    <dbReference type="NCBI Taxonomy" id="981385"/>
    <lineage>
        <taxon>Bacteria</taxon>
        <taxon>Pseudomonadati</taxon>
        <taxon>Acidobacteriota</taxon>
        <taxon>Holophagae</taxon>
        <taxon>Thermotomaculales</taxon>
        <taxon>Thermotomaculaceae</taxon>
        <taxon>Thermotomaculum</taxon>
    </lineage>
</organism>
<dbReference type="KEGG" id="thyd:TTHT_0149"/>
<keyword evidence="3" id="KW-1185">Reference proteome</keyword>
<dbReference type="GO" id="GO:0016829">
    <property type="term" value="F:lyase activity"/>
    <property type="evidence" value="ECO:0007669"/>
    <property type="project" value="UniProtKB-KW"/>
</dbReference>
<name>A0A7R6PME7_9BACT</name>
<protein>
    <submittedName>
        <fullName evidence="2">Alkylmercury lyase</fullName>
    </submittedName>
</protein>
<evidence type="ECO:0000313" key="3">
    <source>
        <dbReference type="Proteomes" id="UP000595564"/>
    </source>
</evidence>
<dbReference type="Pfam" id="PF13192">
    <property type="entry name" value="Thioredoxin_3"/>
    <property type="match status" value="1"/>
</dbReference>
<feature type="domain" description="Thioredoxin-like fold" evidence="1">
    <location>
        <begin position="1"/>
        <end position="61"/>
    </location>
</feature>
<evidence type="ECO:0000259" key="1">
    <source>
        <dbReference type="Pfam" id="PF13192"/>
    </source>
</evidence>
<sequence length="102" mass="11814">MKIDILYFDGCPHARDTLKLIKEIVEELKVDAEIEFIKIRDLEDAKRLNFYGSPSVHINGVDLEEGMANRDILYGCRVYQTEERFSGMPPKDLIIKKILEAK</sequence>
<dbReference type="InterPro" id="IPR012336">
    <property type="entry name" value="Thioredoxin-like_fold"/>
</dbReference>
<proteinExistence type="predicted"/>
<gene>
    <name evidence="2" type="ORF">TTHT_0149</name>
</gene>
<reference evidence="2 3" key="1">
    <citation type="journal article" date="2012" name="Extremophiles">
        <title>Thermotomaculum hydrothermale gen. nov., sp. nov., a novel heterotrophic thermophile within the phylum Acidobacteria from a deep-sea hydrothermal vent chimney in the Southern Okinawa Trough.</title>
        <authorList>
            <person name="Izumi H."/>
            <person name="Nunoura T."/>
            <person name="Miyazaki M."/>
            <person name="Mino S."/>
            <person name="Toki T."/>
            <person name="Takai K."/>
            <person name="Sako Y."/>
            <person name="Sawabe T."/>
            <person name="Nakagawa S."/>
        </authorList>
    </citation>
    <scope>NUCLEOTIDE SEQUENCE [LARGE SCALE GENOMIC DNA]</scope>
    <source>
        <strain evidence="2 3">AC55</strain>
    </source>
</reference>
<keyword evidence="2" id="KW-0456">Lyase</keyword>
<dbReference type="Proteomes" id="UP000595564">
    <property type="component" value="Chromosome"/>
</dbReference>